<reference evidence="1 2" key="1">
    <citation type="submission" date="2016-11" db="EMBL/GenBank/DDBJ databases">
        <authorList>
            <person name="Jaros S."/>
            <person name="Januszkiewicz K."/>
            <person name="Wedrychowicz H."/>
        </authorList>
    </citation>
    <scope>NUCLEOTIDE SEQUENCE [LARGE SCALE GENOMIC DNA]</scope>
    <source>
        <strain evidence="1 2">DSM 14501</strain>
    </source>
</reference>
<sequence>MKKFKYSALVLIFFLLSFYLYENYIYYKIPYNPLVEFSTVPIGCKFDINSSKDTVSSKINHNLDDNALVFEYFRNLKLIPLKEKKHKDEIYNHEIDIYYSYVFEFGPPNHYFLIINEIWLDNLTILYISSKKPGFRRGYYKIIDSKFNYKYVNNLIDKSINKSYK</sequence>
<proteinExistence type="predicted"/>
<evidence type="ECO:0000313" key="2">
    <source>
        <dbReference type="Proteomes" id="UP000184082"/>
    </source>
</evidence>
<dbReference type="AlphaFoldDB" id="A0A1M6QW55"/>
<keyword evidence="2" id="KW-1185">Reference proteome</keyword>
<organism evidence="1 2">
    <name type="scientific">Caminicella sporogenes DSM 14501</name>
    <dbReference type="NCBI Taxonomy" id="1121266"/>
    <lineage>
        <taxon>Bacteria</taxon>
        <taxon>Bacillati</taxon>
        <taxon>Bacillota</taxon>
        <taxon>Clostridia</taxon>
        <taxon>Peptostreptococcales</taxon>
        <taxon>Caminicellaceae</taxon>
        <taxon>Caminicella</taxon>
    </lineage>
</organism>
<dbReference type="Proteomes" id="UP000184082">
    <property type="component" value="Unassembled WGS sequence"/>
</dbReference>
<accession>A0A1M6QW55</accession>
<dbReference type="RefSeq" id="WP_072967425.1">
    <property type="nucleotide sequence ID" value="NZ_FRAJ01000012.1"/>
</dbReference>
<protein>
    <submittedName>
        <fullName evidence="1">Uncharacterized protein</fullName>
    </submittedName>
</protein>
<name>A0A1M6QW55_9FIRM</name>
<gene>
    <name evidence="1" type="ORF">SAMN02745883_01634</name>
</gene>
<dbReference type="EMBL" id="FRAJ01000012">
    <property type="protein sequence ID" value="SHK24380.1"/>
    <property type="molecule type" value="Genomic_DNA"/>
</dbReference>
<evidence type="ECO:0000313" key="1">
    <source>
        <dbReference type="EMBL" id="SHK24380.1"/>
    </source>
</evidence>